<dbReference type="Proteomes" id="UP000769157">
    <property type="component" value="Unassembled WGS sequence"/>
</dbReference>
<evidence type="ECO:0000313" key="6">
    <source>
        <dbReference type="EMBL" id="KAH3670498.1"/>
    </source>
</evidence>
<keyword evidence="4 5" id="KW-0472">Membrane</keyword>
<keyword evidence="2 5" id="KW-0812">Transmembrane</keyword>
<dbReference type="PANTHER" id="PTHR30249">
    <property type="entry name" value="PUTATIVE SEROTONIN TRANSPORTER"/>
    <property type="match status" value="1"/>
</dbReference>
<feature type="transmembrane region" description="Helical" evidence="5">
    <location>
        <begin position="53"/>
        <end position="73"/>
    </location>
</feature>
<feature type="transmembrane region" description="Helical" evidence="5">
    <location>
        <begin position="406"/>
        <end position="425"/>
    </location>
</feature>
<name>A0A9P8PDZ1_9ASCO</name>
<feature type="transmembrane region" description="Helical" evidence="5">
    <location>
        <begin position="437"/>
        <end position="457"/>
    </location>
</feature>
<evidence type="ECO:0000313" key="7">
    <source>
        <dbReference type="Proteomes" id="UP000769157"/>
    </source>
</evidence>
<dbReference type="GeneID" id="70232981"/>
<feature type="transmembrane region" description="Helical" evidence="5">
    <location>
        <begin position="213"/>
        <end position="234"/>
    </location>
</feature>
<dbReference type="AlphaFoldDB" id="A0A9P8PDZ1"/>
<feature type="transmembrane region" description="Helical" evidence="5">
    <location>
        <begin position="264"/>
        <end position="282"/>
    </location>
</feature>
<evidence type="ECO:0000256" key="1">
    <source>
        <dbReference type="ARBA" id="ARBA00004141"/>
    </source>
</evidence>
<dbReference type="GO" id="GO:0016020">
    <property type="term" value="C:membrane"/>
    <property type="evidence" value="ECO:0007669"/>
    <property type="project" value="UniProtKB-SubCell"/>
</dbReference>
<dbReference type="PANTHER" id="PTHR30249:SF0">
    <property type="entry name" value="PLASTIDAL GLYCOLATE_GLYCERATE TRANSLOCATOR 1, CHLOROPLASTIC"/>
    <property type="match status" value="1"/>
</dbReference>
<evidence type="ECO:0008006" key="8">
    <source>
        <dbReference type="Google" id="ProtNLM"/>
    </source>
</evidence>
<feature type="transmembrane region" description="Helical" evidence="5">
    <location>
        <begin position="347"/>
        <end position="366"/>
    </location>
</feature>
<feature type="transmembrane region" description="Helical" evidence="5">
    <location>
        <begin position="80"/>
        <end position="98"/>
    </location>
</feature>
<proteinExistence type="predicted"/>
<feature type="transmembrane region" description="Helical" evidence="5">
    <location>
        <begin position="21"/>
        <end position="41"/>
    </location>
</feature>
<organism evidence="6 7">
    <name type="scientific">Ogataea philodendri</name>
    <dbReference type="NCBI Taxonomy" id="1378263"/>
    <lineage>
        <taxon>Eukaryota</taxon>
        <taxon>Fungi</taxon>
        <taxon>Dikarya</taxon>
        <taxon>Ascomycota</taxon>
        <taxon>Saccharomycotina</taxon>
        <taxon>Pichiomycetes</taxon>
        <taxon>Pichiales</taxon>
        <taxon>Pichiaceae</taxon>
        <taxon>Ogataea</taxon>
    </lineage>
</organism>
<evidence type="ECO:0000256" key="4">
    <source>
        <dbReference type="ARBA" id="ARBA00023136"/>
    </source>
</evidence>
<comment type="caution">
    <text evidence="6">The sequence shown here is derived from an EMBL/GenBank/DDBJ whole genome shotgun (WGS) entry which is preliminary data.</text>
</comment>
<dbReference type="InterPro" id="IPR007300">
    <property type="entry name" value="CidB/LrgB"/>
</dbReference>
<reference evidence="6" key="2">
    <citation type="submission" date="2021-01" db="EMBL/GenBank/DDBJ databases">
        <authorList>
            <person name="Schikora-Tamarit M.A."/>
        </authorList>
    </citation>
    <scope>NUCLEOTIDE SEQUENCE</scope>
    <source>
        <strain evidence="6">CBS6075</strain>
    </source>
</reference>
<protein>
    <recommendedName>
        <fullName evidence="8">LrgB-like protein</fullName>
    </recommendedName>
</protein>
<dbReference type="EMBL" id="JAEUBE010000087">
    <property type="protein sequence ID" value="KAH3670498.1"/>
    <property type="molecule type" value="Genomic_DNA"/>
</dbReference>
<dbReference type="OrthoDB" id="2502820at2759"/>
<evidence type="ECO:0000256" key="3">
    <source>
        <dbReference type="ARBA" id="ARBA00022989"/>
    </source>
</evidence>
<evidence type="ECO:0000256" key="2">
    <source>
        <dbReference type="ARBA" id="ARBA00022692"/>
    </source>
</evidence>
<comment type="subcellular location">
    <subcellularLocation>
        <location evidence="1">Membrane</location>
        <topology evidence="1">Multi-pass membrane protein</topology>
    </subcellularLocation>
</comment>
<keyword evidence="3 5" id="KW-1133">Transmembrane helix</keyword>
<evidence type="ECO:0000256" key="5">
    <source>
        <dbReference type="SAM" id="Phobius"/>
    </source>
</evidence>
<gene>
    <name evidence="6" type="ORF">OGAPHI_001013</name>
</gene>
<dbReference type="Pfam" id="PF04172">
    <property type="entry name" value="LrgB"/>
    <property type="match status" value="1"/>
</dbReference>
<feature type="transmembrane region" description="Helical" evidence="5">
    <location>
        <begin position="463"/>
        <end position="484"/>
    </location>
</feature>
<keyword evidence="7" id="KW-1185">Reference proteome</keyword>
<feature type="transmembrane region" description="Helical" evidence="5">
    <location>
        <begin position="118"/>
        <end position="141"/>
    </location>
</feature>
<dbReference type="RefSeq" id="XP_046063923.1">
    <property type="nucleotide sequence ID" value="XM_046201729.1"/>
</dbReference>
<reference evidence="6" key="1">
    <citation type="journal article" date="2021" name="Open Biol.">
        <title>Shared evolutionary footprints suggest mitochondrial oxidative damage underlies multiple complex I losses in fungi.</title>
        <authorList>
            <person name="Schikora-Tamarit M.A."/>
            <person name="Marcet-Houben M."/>
            <person name="Nosek J."/>
            <person name="Gabaldon T."/>
        </authorList>
    </citation>
    <scope>NUCLEOTIDE SEQUENCE</scope>
    <source>
        <strain evidence="6">CBS6075</strain>
    </source>
</reference>
<accession>A0A9P8PDZ1</accession>
<sequence>MFARTLKGIRAALWPLALHFWYKYVLVAVGSVLVLLLLYGINEVIKKTTINFPASVCLMLLMFGGLSLSSWLFGEDKTNIVLRYIDIPFGFALRWMNIYFTPPFVTLVLSDKVSVAEAFTIAAVFVVGYLIGFGIIAYFTWGLQILLGTYKTDMAQDEETQSQESDQDSNQIDKIKEQIEDKEGLNNEDDPHRVPHGVQTEEIEWEDKVKSFLLQWVDFMVYGILFWVGVVVYYTTGYEMPVQLSTAVLLFRVCMLQPLRWRRFLHPILISFSVSLLVFYILSVIKGQNFFSCIRHYKTGRTYLHLFDANQYTAWPGAGDFFISLMDISIVSLSLAMYNYRKDLKRYFVSIAPPIVLCSFMSFFIYPPVCYHLGISASRSLGFTGRSVTMALGMPLVIALDGSTQLMAVTTIISGILGVLCGDFMLFKMFRVRKHDFVTRGVTFGVNCGAVSTAYLIDIDPRAGAMSSLAFTLFGTLMIVFSAIDPLVRVVQRLVGW</sequence>